<reference evidence="2" key="1">
    <citation type="journal article" date="2019" name="Int. J. Syst. Evol. Microbiol.">
        <title>The Global Catalogue of Microorganisms (GCM) 10K type strain sequencing project: providing services to taxonomists for standard genome sequencing and annotation.</title>
        <authorList>
            <consortium name="The Broad Institute Genomics Platform"/>
            <consortium name="The Broad Institute Genome Sequencing Center for Infectious Disease"/>
            <person name="Wu L."/>
            <person name="Ma J."/>
        </authorList>
    </citation>
    <scope>NUCLEOTIDE SEQUENCE [LARGE SCALE GENOMIC DNA]</scope>
    <source>
        <strain evidence="2">JCM 18326</strain>
    </source>
</reference>
<keyword evidence="2" id="KW-1185">Reference proteome</keyword>
<dbReference type="Proteomes" id="UP001500298">
    <property type="component" value="Unassembled WGS sequence"/>
</dbReference>
<comment type="caution">
    <text evidence="1">The sequence shown here is derived from an EMBL/GenBank/DDBJ whole genome shotgun (WGS) entry which is preliminary data.</text>
</comment>
<dbReference type="RefSeq" id="WP_345374989.1">
    <property type="nucleotide sequence ID" value="NZ_BAABJX010000065.1"/>
</dbReference>
<protein>
    <submittedName>
        <fullName evidence="1">Uncharacterized protein</fullName>
    </submittedName>
</protein>
<gene>
    <name evidence="1" type="ORF">GCM10023331_39400</name>
</gene>
<organism evidence="1 2">
    <name type="scientific">Algivirga pacifica</name>
    <dbReference type="NCBI Taxonomy" id="1162670"/>
    <lineage>
        <taxon>Bacteria</taxon>
        <taxon>Pseudomonadati</taxon>
        <taxon>Bacteroidota</taxon>
        <taxon>Cytophagia</taxon>
        <taxon>Cytophagales</taxon>
        <taxon>Flammeovirgaceae</taxon>
        <taxon>Algivirga</taxon>
    </lineage>
</organism>
<evidence type="ECO:0000313" key="2">
    <source>
        <dbReference type="Proteomes" id="UP001500298"/>
    </source>
</evidence>
<sequence length="3227" mass="369556">MKLDQSPDFPNIYLVSDGGILVYSDITKSNKFDFSTAFTTGDNNYFTLVFYQNKSVTITEDIVTDLRNRHRDNNEIIWVDNLGISRLDLVGITFKGNKVIDFGVGIGNHTHTLLVDGSLARELTIGYNADKEALEFLANEGNIVVTDLVEMRNEFDQCFIPLTHDKLFSESHKKNYGRGSICFGFSLKSNESEQLEHTNNALIFQPKTALIESKGNRKKICSYTYLDNQSLWDGTCCKMSVYPIQSVENSLPAQFSSYLLMNCPTGTRTDFVDEMGIQYTMDEPHALMSRLTFINTKKSKSRRDFFFSPLEGEQLKISTANGKYMLLGNSGTERVDACILEFRDYTKVLFDENDTDLGKDHEGSLTSVLVLSNAVKHYLDAEHAPYFRNLSTKENSLENEGKVESEYAPIQIGRLGLRDVGDQEYIVPLIPTLAFRRNKSLEEIENLLVRKRLDTSNFFGFVPKSDDSTVITPQGFTKVANRLDFIKTDDNQGLESATKTRFTIKNIDTDFSISIAREDVFFVTTPKLLKQANNFIVNFDIFFDVQGFGVDLNLGNVKDEDLVDDNRIIIFKYSRHTLDYLINDTSKWSNYGSFGASNKLIDLNKIQEVVQNEFDKFDKKYKEENTKEDYRYIQDEIRHNRGWNGVLILNIPIENSSLLPTEFDGLLSSQHLKQDDNKINDGKLKLETPLRFEYVAIPVNKTYVNNGKIDIESTVFYGLIDYDVVGTWDDRGLDFDEVNKFFRRSGDISYRFALSKLLIRFENSEFRNFISYAFVKVHNLFEDDVTFEGVELSNASKLLPNVDPERKIKNLFRLDGSIQTDSYGRNIFRFNLDTGIKVEFGKNDIIETLVLTKASFANVEGASDVYRFDLDANVQFSKNIGNMKDLLHIESLLLKNIGLKFDKKDVLPDIKFDESKLQFFPKIKFNGKGLLGSFPIKFNRFQVFQIDKTGLLDYDFSSVYSKELHGSSMWSMVFDFDLGTLGDLAAFKMLKGELLVGWTKDGGLEVGFKLNGPSKKGVNVDFGPFQLSIERFDLCTFEAREGTSYLMRLVNARMKIYTTELPPKDAFDFNGIIYAQPRKKLAWFIAATKKGTVEAPGNLVLGVGQRVGPKVETMDRTVESLINKALDVFSTNLDPCSTGNPVNDFYEPKRNWFLGSNDFIPSGWRKIFDMQFVFNDPDLYGIHLELKKIIDFDILYKKLSDKLGVYSLEFELPPEFRNIEAGGIAWTLPNLGVDIFTNGDFKIDIGYPRKSGDWSRSCLMQLRPFVGWVGFYITRLRTASLSLFGKYQSEVEDCLILQTGMAFRVGLGGYIDKGVFYVGASISVYGILEGAFAFKPDEGALDQFLPDHFALAGRVGAIAELVGYINFRITKVSVHVILRVEFGLTLYVINGKLQEVPMYIEGSVRVRVRFTISCFKIFRKKICIRVTLSYHSRVRFNYILGKGGNNLLALHGERPFTIDLTQPVSVNITDIPVIYIPTITTVDESQRGTTESYLIHQFAINFFGCCYNEKTGALEYAAKNVLKDRIITPIFEAVFTHALGEMEEKVMDYKHLRAYFLEGPHADNVEFKIRYRPVLLSGYGSNLDEKLLTDHMLYDFDNNEFKAFQKLLENDECTEDSGKCPFRPIPIPVSRHMSVRRKDQSIPESDSFTLRWEGILNLEGGNEKEFTYKGNYSESDLATLDKQFDKYFTQFLDRSDNGPKLAETKYDLNEDLVIAEYFKFIGLVTLETYMEYLIEQKIDEDIENPKIQLKKLLEEDGDWKLNSDERLGAIIGRLNYFYNSGLRLTDVLGNPDDTKSYFDLLGQTHKINGIVDGPEEDIDIIFTNSHGSVSLKDDVLGFGADSFKEEVHDKINLNLDKLKDTVLKSEISNPFELVPVVLPVSNSTIKVESTRYFELPVQIRNDQSRNKAFINLRISDNENRSVMKIRGQDIKLDYRAVVQVELSARVQTVSVDGVQKVKSLEFVDTSMDAVNLLHRVHTSQGFVKNIHCYFKKEEKNKPTEYIDLITGSNQNEIYLVKTNLSPKTHPPVIMDQVNLFTNNAINYTASVSNIIDFVRILWEASVTNNGGYFLTDFSESEIFNSVLLDVKDQIQLVFSFEAAPNTEFISYSNYIRVDEMSLGDSSLFEALDKGSHSLFTELMEVDSKTPVLEYQPTIPSHCFALHVERQNNEFESDKFEQYLPLEYSVSKANGEPLLSSDEVLPIMPQSPQSAVPEKNVTFGSELLIYKHVSPISEVKCDSQPYRYKHVGKKFNVQVGLRDVFGFRATSLGEPLTLIHRYFDKLEPVSSWPYIKLSYWLDKVKDGKLIWKLNINVFEKGGKYEKINFDEALKKLLLIQDQINEKDSKGNIYQRIRFSMEGFSVSEDKLRREMCKAVDYALDQLVKNKTEPEDFGLEFETPEIMTLRTVLAPSIMISRESESEKDFFVQVPDADKVWGVSEIKSTRFTVPLRGKEEGTTWKNLDDILRKESKGRYTIGLSSGESKVENTEKFAYIIDTSMLTFEVTNKQPLSRKNYFGLVPYSTQKWNGTYKGNIIDGKIDLDQGLRLILAKIDQLLTPEGLSGFRREEIKSHIEKLIQSKKILVEEELHGRVDNIDNLNANVSPEMQEELRKILLEKANYFYEYDGMITVELESDYLKELEEYRLLVGIPQVPDYNLVSSKLDCRNGVPSWTIMFDQIGSSKFIELDFTPKITHLEFDIDNISGEKDVEKSTWIQLLQPVDLPKINTNHTNDDEDKWPRIYREFPPNPHLKKHYAKQEFGDTNKVVWKREIGQWSYIMHIDDTEYDEGTASQYFPGDVLRIYLSTRESDHISPLTDVRDFEGFIAYWSIKFSSKQKNISNNKDFIIDLYNELTKPKPEELYESNTEGNQYFELTKSNSDNWTITHKCSPLFEVFTTVERLPETNLKVLKVKVTSKDFNVLGEPKKSKIRSIRSEAEAYRNTAVKNKRFQYVTNRSVFSTWVTPHITFFNSILNESLHESVFKLFASLNLPYKVTSKWLIDTHDLNVERNAKLPVIPIEQMEFDASKTHSVKYQEEFLYDKKFEVYDNGYPVLSITLYDHSEEKNKVDRPLLTIATIFRNKTKETISFTDNNGQKVILACEKHWETNKGDCNAFVKAVAKEFGIILTGQADNIVDQIKGPAWIKLGKDGLKAKKKAEEGWLVIGALRSEQHNPPREHGHVVVVVEGAVAHGKYPRAYWGSLGGKPHQNETINYSWRKADRDNVIYAAIKID</sequence>
<name>A0ABP9DLE6_9BACT</name>
<proteinExistence type="predicted"/>
<accession>A0ABP9DLE6</accession>
<dbReference type="Gene3D" id="3.90.1720.10">
    <property type="entry name" value="endopeptidase domain like (from Nostoc punctiforme)"/>
    <property type="match status" value="1"/>
</dbReference>
<evidence type="ECO:0000313" key="1">
    <source>
        <dbReference type="EMBL" id="GAA4850839.1"/>
    </source>
</evidence>
<dbReference type="EMBL" id="BAABJX010000065">
    <property type="protein sequence ID" value="GAA4850839.1"/>
    <property type="molecule type" value="Genomic_DNA"/>
</dbReference>